<dbReference type="EMBL" id="JXQK01000055">
    <property type="protein sequence ID" value="KIP62347.1"/>
    <property type="molecule type" value="Genomic_DNA"/>
</dbReference>
<sequence length="432" mass="46724">MKPNYVSAAEAAKLIKSYDRVYIQGSTSIPEVLLDAITARASELKGVEMYSAFAVGRRDAPYATTELRDIFIPRSLFIANSVRKAVDRGEAQIIPCFLGEVPALFREGYLPLDVTLLNVSLPNEDGYCSYGISADLAVSAVECSKIVIAQVNKQMPFSYGDPLIHINDIAACVEVDDPLVEVPTAVPNEKEEKIGRFIAEQIPDGATLQIGVGGIPNAVLNALKDHKNLGLHTEAMTDGVLPLIKSGIINNSQKVVMPGKSVASLALGSRALYDFMDYNEDMVFKDVAWTNDPFRIRQNPKVMSINSAIEVDLTGQVCADSIGTRLFSGVGGQHDFMYGGALSEGGKTFIAMTASSGKGISKIKPVLTEGAGVVTTRFQTQFVVTEYGGAYLKGKDLAQRAHALIAIADPAVREDLERAACERFGYRFLREK</sequence>
<dbReference type="InterPro" id="IPR003702">
    <property type="entry name" value="ActCoA_hydro_N"/>
</dbReference>
<dbReference type="OrthoDB" id="9801795at2"/>
<gene>
    <name evidence="5" type="ORF">ST44_07690</name>
</gene>
<dbReference type="SUPFAM" id="SSF100950">
    <property type="entry name" value="NagB/RpiA/CoA transferase-like"/>
    <property type="match status" value="2"/>
</dbReference>
<dbReference type="InterPro" id="IPR037171">
    <property type="entry name" value="NagB/RpiA_transferase-like"/>
</dbReference>
<dbReference type="PANTHER" id="PTHR21432">
    <property type="entry name" value="ACETYL-COA HYDROLASE-RELATED"/>
    <property type="match status" value="1"/>
</dbReference>
<dbReference type="PANTHER" id="PTHR21432:SF20">
    <property type="entry name" value="ACETYL-COA HYDROLASE"/>
    <property type="match status" value="1"/>
</dbReference>
<feature type="domain" description="Acetyl-CoA hydrolase/transferase N-terminal" evidence="3">
    <location>
        <begin position="7"/>
        <end position="177"/>
    </location>
</feature>
<feature type="domain" description="Acetyl-CoA hydrolase/transferase C-terminal" evidence="4">
    <location>
        <begin position="268"/>
        <end position="420"/>
    </location>
</feature>
<name>A0A0D0HCL3_9BACT</name>
<dbReference type="GO" id="GO:0006083">
    <property type="term" value="P:acetate metabolic process"/>
    <property type="evidence" value="ECO:0007669"/>
    <property type="project" value="InterPro"/>
</dbReference>
<accession>A0A0D0HCL3</accession>
<evidence type="ECO:0000256" key="2">
    <source>
        <dbReference type="ARBA" id="ARBA00022679"/>
    </source>
</evidence>
<comment type="similarity">
    <text evidence="1">Belongs to the acetyl-CoA hydrolase/transferase family.</text>
</comment>
<dbReference type="Pfam" id="PF13336">
    <property type="entry name" value="AcetylCoA_hyd_C"/>
    <property type="match status" value="1"/>
</dbReference>
<reference evidence="5 6" key="1">
    <citation type="submission" date="2015-01" db="EMBL/GenBank/DDBJ databases">
        <title>Comparative genomics of non-oral Prevotella species.</title>
        <authorList>
            <person name="Accetto T."/>
            <person name="Nograsek B."/>
            <person name="Avgustin G."/>
        </authorList>
    </citation>
    <scope>NUCLEOTIDE SEQUENCE [LARGE SCALE GENOMIC DNA]</scope>
    <source>
        <strain evidence="5 6">P5-119</strain>
    </source>
</reference>
<keyword evidence="6" id="KW-1185">Reference proteome</keyword>
<proteinExistence type="inferred from homology"/>
<evidence type="ECO:0000259" key="3">
    <source>
        <dbReference type="Pfam" id="PF02550"/>
    </source>
</evidence>
<keyword evidence="2 5" id="KW-0808">Transferase</keyword>
<dbReference type="GeneID" id="93483007"/>
<protein>
    <submittedName>
        <fullName evidence="5">4-hydroxybutyrate CoA-transferase</fullName>
    </submittedName>
</protein>
<evidence type="ECO:0000259" key="4">
    <source>
        <dbReference type="Pfam" id="PF13336"/>
    </source>
</evidence>
<dbReference type="Gene3D" id="3.30.750.70">
    <property type="entry name" value="4-hydroxybutyrate coenzyme like domains"/>
    <property type="match status" value="1"/>
</dbReference>
<organism evidence="5 6">
    <name type="scientific">Prevotella pectinovora</name>
    <dbReference type="NCBI Taxonomy" id="1602169"/>
    <lineage>
        <taxon>Bacteria</taxon>
        <taxon>Pseudomonadati</taxon>
        <taxon>Bacteroidota</taxon>
        <taxon>Bacteroidia</taxon>
        <taxon>Bacteroidales</taxon>
        <taxon>Prevotellaceae</taxon>
        <taxon>Prevotella</taxon>
    </lineage>
</organism>
<dbReference type="InterPro" id="IPR026888">
    <property type="entry name" value="AcetylCoA_hyd_C"/>
</dbReference>
<dbReference type="Gene3D" id="3.40.1080.20">
    <property type="entry name" value="Acetyl-CoA hydrolase/transferase C-terminal domain"/>
    <property type="match status" value="1"/>
</dbReference>
<dbReference type="InterPro" id="IPR038460">
    <property type="entry name" value="AcetylCoA_hyd_C_sf"/>
</dbReference>
<dbReference type="Pfam" id="PF02550">
    <property type="entry name" value="AcetylCoA_hydro"/>
    <property type="match status" value="1"/>
</dbReference>
<dbReference type="Gene3D" id="3.40.1080.10">
    <property type="entry name" value="Glutaconate Coenzyme A-transferase"/>
    <property type="match status" value="1"/>
</dbReference>
<evidence type="ECO:0000256" key="1">
    <source>
        <dbReference type="ARBA" id="ARBA00009632"/>
    </source>
</evidence>
<dbReference type="RefSeq" id="WP_022317610.1">
    <property type="nucleotide sequence ID" value="NZ_JALFDM010000008.1"/>
</dbReference>
<dbReference type="Proteomes" id="UP000032046">
    <property type="component" value="Unassembled WGS sequence"/>
</dbReference>
<evidence type="ECO:0000313" key="6">
    <source>
        <dbReference type="Proteomes" id="UP000032046"/>
    </source>
</evidence>
<dbReference type="STRING" id="1602171.ST44_07690"/>
<evidence type="ECO:0000313" key="5">
    <source>
        <dbReference type="EMBL" id="KIP62347.1"/>
    </source>
</evidence>
<comment type="caution">
    <text evidence="5">The sequence shown here is derived from an EMBL/GenBank/DDBJ whole genome shotgun (WGS) entry which is preliminary data.</text>
</comment>
<dbReference type="AlphaFoldDB" id="A0A0D0HCL3"/>
<dbReference type="GO" id="GO:0008775">
    <property type="term" value="F:acetate CoA-transferase activity"/>
    <property type="evidence" value="ECO:0007669"/>
    <property type="project" value="InterPro"/>
</dbReference>
<dbReference type="InterPro" id="IPR046433">
    <property type="entry name" value="ActCoA_hydro"/>
</dbReference>